<evidence type="ECO:0000256" key="4">
    <source>
        <dbReference type="ARBA" id="ARBA00022692"/>
    </source>
</evidence>
<evidence type="ECO:0000256" key="6">
    <source>
        <dbReference type="ARBA" id="ARBA00023136"/>
    </source>
</evidence>
<dbReference type="Gene3D" id="1.20.120.1220">
    <property type="match status" value="1"/>
</dbReference>
<evidence type="ECO:0000313" key="11">
    <source>
        <dbReference type="Proteomes" id="UP000583699"/>
    </source>
</evidence>
<feature type="domain" description="Prepilin type IV endopeptidase peptidase" evidence="8">
    <location>
        <begin position="104"/>
        <end position="208"/>
    </location>
</feature>
<feature type="transmembrane region" description="Helical" evidence="7">
    <location>
        <begin position="224"/>
        <end position="247"/>
    </location>
</feature>
<evidence type="ECO:0000313" key="10">
    <source>
        <dbReference type="EMBL" id="MBB5354695.1"/>
    </source>
</evidence>
<keyword evidence="10" id="KW-0378">Hydrolase</keyword>
<comment type="similarity">
    <text evidence="2">Belongs to the peptidase A24 family.</text>
</comment>
<reference evidence="10 11" key="1">
    <citation type="submission" date="2020-08" db="EMBL/GenBank/DDBJ databases">
        <title>Genomic Encyclopedia of Type Strains, Phase IV (KMG-IV): sequencing the most valuable type-strain genomes for metagenomic binning, comparative biology and taxonomic classification.</title>
        <authorList>
            <person name="Goeker M."/>
        </authorList>
    </citation>
    <scope>NUCLEOTIDE SEQUENCE [LARGE SCALE GENOMIC DNA]</scope>
    <source>
        <strain evidence="10 11">DSM 19169</strain>
    </source>
</reference>
<comment type="subcellular location">
    <subcellularLocation>
        <location evidence="1">Cell membrane</location>
        <topology evidence="1">Multi-pass membrane protein</topology>
    </subcellularLocation>
</comment>
<dbReference type="PANTHER" id="PTHR30487">
    <property type="entry name" value="TYPE 4 PREPILIN-LIKE PROTEINS LEADER PEPTIDE-PROCESSING ENZYME"/>
    <property type="match status" value="1"/>
</dbReference>
<keyword evidence="6 7" id="KW-0472">Membrane</keyword>
<keyword evidence="11" id="KW-1185">Reference proteome</keyword>
<dbReference type="Pfam" id="PF06750">
    <property type="entry name" value="A24_N_bact"/>
    <property type="match status" value="1"/>
</dbReference>
<gene>
    <name evidence="10" type="ORF">HNR43_000651</name>
</gene>
<feature type="transmembrane region" description="Helical" evidence="7">
    <location>
        <begin position="179"/>
        <end position="212"/>
    </location>
</feature>
<feature type="transmembrane region" description="Helical" evidence="7">
    <location>
        <begin position="150"/>
        <end position="167"/>
    </location>
</feature>
<evidence type="ECO:0000259" key="9">
    <source>
        <dbReference type="Pfam" id="PF06750"/>
    </source>
</evidence>
<keyword evidence="3" id="KW-1003">Cell membrane</keyword>
<dbReference type="GO" id="GO:0004190">
    <property type="term" value="F:aspartic-type endopeptidase activity"/>
    <property type="evidence" value="ECO:0007669"/>
    <property type="project" value="UniProtKB-EC"/>
</dbReference>
<evidence type="ECO:0000259" key="8">
    <source>
        <dbReference type="Pfam" id="PF01478"/>
    </source>
</evidence>
<feature type="domain" description="Prepilin peptidase A24 N-terminal" evidence="9">
    <location>
        <begin position="10"/>
        <end position="89"/>
    </location>
</feature>
<evidence type="ECO:0000256" key="3">
    <source>
        <dbReference type="ARBA" id="ARBA00022475"/>
    </source>
</evidence>
<dbReference type="AlphaFoldDB" id="A0A7W8JCW6"/>
<comment type="caution">
    <text evidence="10">The sequence shown here is derived from an EMBL/GenBank/DDBJ whole genome shotgun (WGS) entry which is preliminary data.</text>
</comment>
<dbReference type="PANTHER" id="PTHR30487:SF0">
    <property type="entry name" value="PREPILIN LEADER PEPTIDASE_N-METHYLTRANSFERASE-RELATED"/>
    <property type="match status" value="1"/>
</dbReference>
<dbReference type="InterPro" id="IPR010627">
    <property type="entry name" value="Prepilin_pept_A24_N"/>
</dbReference>
<dbReference type="EMBL" id="JACHEQ010000002">
    <property type="protein sequence ID" value="MBB5354695.1"/>
    <property type="molecule type" value="Genomic_DNA"/>
</dbReference>
<dbReference type="EC" id="3.4.23.43" evidence="10"/>
<sequence length="251" mass="27485">MNSALSISFLLGLLLGSFYNVVGLRVPKGESIVAPRSHCPSCKRTLTALELIPVVSYMLQKGKCRACSARISFVYPFVELSTAILFTLAPFLVGWSAEVAVSWTLISLFVIIFVSDVHYMIIPNRVLLFFAPLLFIERIWLVPLTPWWDSLLGSFVGFMMLFLIALVSKGGMGGGDIKLFAVIGLALGVKLTVLAFFLSTFVGTMFGLIGMAIGRVKRGEPMPFGPAIVVGTLIAYFFGEAMIDMYVKVMM</sequence>
<evidence type="ECO:0000256" key="7">
    <source>
        <dbReference type="SAM" id="Phobius"/>
    </source>
</evidence>
<keyword evidence="10" id="KW-0808">Transferase</keyword>
<dbReference type="Proteomes" id="UP000583699">
    <property type="component" value="Unassembled WGS sequence"/>
</dbReference>
<proteinExistence type="inferred from homology"/>
<keyword evidence="10" id="KW-0489">Methyltransferase</keyword>
<dbReference type="EC" id="2.1.1.-" evidence="10"/>
<evidence type="ECO:0000256" key="5">
    <source>
        <dbReference type="ARBA" id="ARBA00022989"/>
    </source>
</evidence>
<dbReference type="RefSeq" id="WP_183241236.1">
    <property type="nucleotide sequence ID" value="NZ_JACHEQ010000002.1"/>
</dbReference>
<evidence type="ECO:0000256" key="2">
    <source>
        <dbReference type="ARBA" id="ARBA00005801"/>
    </source>
</evidence>
<dbReference type="GO" id="GO:0008168">
    <property type="term" value="F:methyltransferase activity"/>
    <property type="evidence" value="ECO:0007669"/>
    <property type="project" value="UniProtKB-KW"/>
</dbReference>
<evidence type="ECO:0000256" key="1">
    <source>
        <dbReference type="ARBA" id="ARBA00004651"/>
    </source>
</evidence>
<dbReference type="GO" id="GO:0032259">
    <property type="term" value="P:methylation"/>
    <property type="evidence" value="ECO:0007669"/>
    <property type="project" value="UniProtKB-KW"/>
</dbReference>
<protein>
    <submittedName>
        <fullName evidence="10">Leader peptidase (Prepilin peptidase)/N-methyltransferase</fullName>
        <ecNumber evidence="10">2.1.1.-</ecNumber>
        <ecNumber evidence="10">3.4.23.43</ecNumber>
    </submittedName>
</protein>
<accession>A0A7W8JCW6</accession>
<dbReference type="Pfam" id="PF01478">
    <property type="entry name" value="Peptidase_A24"/>
    <property type="match status" value="1"/>
</dbReference>
<dbReference type="GO" id="GO:0005886">
    <property type="term" value="C:plasma membrane"/>
    <property type="evidence" value="ECO:0007669"/>
    <property type="project" value="UniProtKB-SubCell"/>
</dbReference>
<keyword evidence="5 7" id="KW-1133">Transmembrane helix</keyword>
<feature type="transmembrane region" description="Helical" evidence="7">
    <location>
        <begin position="83"/>
        <end position="114"/>
    </location>
</feature>
<keyword evidence="4 7" id="KW-0812">Transmembrane</keyword>
<dbReference type="InterPro" id="IPR000045">
    <property type="entry name" value="Prepilin_IV_endopep_pep"/>
</dbReference>
<name>A0A7W8JCW6_9BACL</name>
<dbReference type="GO" id="GO:0006465">
    <property type="term" value="P:signal peptide processing"/>
    <property type="evidence" value="ECO:0007669"/>
    <property type="project" value="TreeGrafter"/>
</dbReference>
<dbReference type="InterPro" id="IPR050882">
    <property type="entry name" value="Prepilin_peptidase/N-MTase"/>
</dbReference>
<feature type="transmembrane region" description="Helical" evidence="7">
    <location>
        <begin position="126"/>
        <end position="144"/>
    </location>
</feature>
<organism evidence="10 11">
    <name type="scientific">Anoxybacillus mongoliensis</name>
    <dbReference type="NCBI Taxonomy" id="452565"/>
    <lineage>
        <taxon>Bacteria</taxon>
        <taxon>Bacillati</taxon>
        <taxon>Bacillota</taxon>
        <taxon>Bacilli</taxon>
        <taxon>Bacillales</taxon>
        <taxon>Anoxybacillaceae</taxon>
        <taxon>Anoxybacillus</taxon>
    </lineage>
</organism>